<dbReference type="CDD" id="cd06225">
    <property type="entry name" value="HAMP"/>
    <property type="match status" value="1"/>
</dbReference>
<evidence type="ECO:0000256" key="4">
    <source>
        <dbReference type="ARBA" id="ARBA00022553"/>
    </source>
</evidence>
<dbReference type="PRINTS" id="PR00344">
    <property type="entry name" value="BCTRLSENSOR"/>
</dbReference>
<dbReference type="EMBL" id="CP043494">
    <property type="protein sequence ID" value="WNG43763.1"/>
    <property type="molecule type" value="Genomic_DNA"/>
</dbReference>
<comment type="catalytic activity">
    <reaction evidence="1">
        <text>ATP + protein L-histidine = ADP + protein N-phospho-L-histidine.</text>
        <dbReference type="EC" id="2.7.13.3"/>
    </reaction>
</comment>
<dbReference type="PROSITE" id="PS50885">
    <property type="entry name" value="HAMP"/>
    <property type="match status" value="1"/>
</dbReference>
<dbReference type="Pfam" id="PF02518">
    <property type="entry name" value="HATPase_c"/>
    <property type="match status" value="1"/>
</dbReference>
<comment type="subcellular location">
    <subcellularLocation>
        <location evidence="2">Membrane</location>
    </subcellularLocation>
</comment>
<organism evidence="11 12">
    <name type="scientific">Archangium minus</name>
    <dbReference type="NCBI Taxonomy" id="83450"/>
    <lineage>
        <taxon>Bacteria</taxon>
        <taxon>Pseudomonadati</taxon>
        <taxon>Myxococcota</taxon>
        <taxon>Myxococcia</taxon>
        <taxon>Myxococcales</taxon>
        <taxon>Cystobacterineae</taxon>
        <taxon>Archangiaceae</taxon>
        <taxon>Archangium</taxon>
    </lineage>
</organism>
<dbReference type="Gene3D" id="6.10.340.10">
    <property type="match status" value="1"/>
</dbReference>
<dbReference type="EC" id="2.7.13.3" evidence="3"/>
<dbReference type="PANTHER" id="PTHR43065">
    <property type="entry name" value="SENSOR HISTIDINE KINASE"/>
    <property type="match status" value="1"/>
</dbReference>
<dbReference type="SMART" id="SM00387">
    <property type="entry name" value="HATPase_c"/>
    <property type="match status" value="1"/>
</dbReference>
<feature type="compositionally biased region" description="Polar residues" evidence="8">
    <location>
        <begin position="78"/>
        <end position="89"/>
    </location>
</feature>
<evidence type="ECO:0000256" key="8">
    <source>
        <dbReference type="SAM" id="MobiDB-lite"/>
    </source>
</evidence>
<feature type="coiled-coil region" evidence="7">
    <location>
        <begin position="560"/>
        <end position="615"/>
    </location>
</feature>
<evidence type="ECO:0000259" key="10">
    <source>
        <dbReference type="PROSITE" id="PS50885"/>
    </source>
</evidence>
<dbReference type="Gene3D" id="1.10.287.130">
    <property type="match status" value="1"/>
</dbReference>
<evidence type="ECO:0000256" key="1">
    <source>
        <dbReference type="ARBA" id="ARBA00000085"/>
    </source>
</evidence>
<sequence length="873" mass="97075">MGSRLSLTGWGWTGPCSPSAERSTSSSTTSPWGGTCLACIGARMTSPATSWAKRWPSASCARRRPSTPSASRASDSPGSTGRPSPSEPRSSCLPCRGIRDCVSGTPGRLLGRRGAASPRWVSSGTAGGLFMLSAHRPRSSLARSTLTQMGVRVAVIIALATLLSYLHIFRAFREEALGQLERSVLRRGQQEQAIRAQAEGHHVVLRKAMQERLRAWQSLDPRPRFDSLFMSLPDGTIRNRPEGFDGTSMPGVFIPNGVTVDDDFRRRILAAYDVVDLYGPAFHVRFTNTYILLPEAAIVIYWPEQPTWCLDVDPAAMDPDFELFSINTPRRNPQRRMNWTAITVEPISISLATPVDLDGRHVASIGHDILIEELKARTLNDSPPGAYNLIFTNEAELIVHPGMRMKTGAFAYNILNEERPLETIFEQALSTEERTHLRAIFERVKGRAPGQIVLELPEYDEYLAVAWLNGPDWNLVTVLPRHTVSSAAFGAARYVLVFGLASLVMELLIMSWVLRRQISQPLRAFTQATDQVTAGDFQVAFHDSRDDELGQLARGFELMAHELQRREAALREANEGLESRIEARTRELREKNLELEGTLKQLEETQELLVEKERLASLGALMAGIAHEIKNPLNFVNNFAQLSVGLVQELREELKGHPPGLEGSSLQRMDELLTWLEQNVGKVEEHGKRADSILRTMQLHSHVRVNERKPTDLNALVEEQLDLVSQSLRSTHPGLEVLFHKELDPALGWVELAPQDFGRALLNILNNSLYAVAEKRKQVGPGFTPEVRVSSRSEGARVRILIRDNGTGIPRKLHDKVFSPFFTTKPVGVGTGLGLAICQDVVVRQHGGELRLDSVEGQYTELLLVLPRVDVKR</sequence>
<evidence type="ECO:0000256" key="2">
    <source>
        <dbReference type="ARBA" id="ARBA00004370"/>
    </source>
</evidence>
<keyword evidence="7" id="KW-0175">Coiled coil</keyword>
<evidence type="ECO:0000313" key="12">
    <source>
        <dbReference type="Proteomes" id="UP001611383"/>
    </source>
</evidence>
<dbReference type="SUPFAM" id="SSF55874">
    <property type="entry name" value="ATPase domain of HSP90 chaperone/DNA topoisomerase II/histidine kinase"/>
    <property type="match status" value="1"/>
</dbReference>
<dbReference type="InterPro" id="IPR036097">
    <property type="entry name" value="HisK_dim/P_sf"/>
</dbReference>
<evidence type="ECO:0000256" key="5">
    <source>
        <dbReference type="ARBA" id="ARBA00022679"/>
    </source>
</evidence>
<dbReference type="SUPFAM" id="SSF47384">
    <property type="entry name" value="Homodimeric domain of signal transducing histidine kinase"/>
    <property type="match status" value="1"/>
</dbReference>
<dbReference type="PANTHER" id="PTHR43065:SF42">
    <property type="entry name" value="TWO-COMPONENT SENSOR PPRA"/>
    <property type="match status" value="1"/>
</dbReference>
<protein>
    <recommendedName>
        <fullName evidence="3">histidine kinase</fullName>
        <ecNumber evidence="3">2.7.13.3</ecNumber>
    </recommendedName>
</protein>
<dbReference type="SMART" id="SM00304">
    <property type="entry name" value="HAMP"/>
    <property type="match status" value="1"/>
</dbReference>
<dbReference type="InterPro" id="IPR004358">
    <property type="entry name" value="Sig_transdc_His_kin-like_C"/>
</dbReference>
<feature type="compositionally biased region" description="Low complexity" evidence="8">
    <location>
        <begin position="56"/>
        <end position="77"/>
    </location>
</feature>
<dbReference type="Gene3D" id="3.30.565.10">
    <property type="entry name" value="Histidine kinase-like ATPase, C-terminal domain"/>
    <property type="match status" value="1"/>
</dbReference>
<dbReference type="InterPro" id="IPR003594">
    <property type="entry name" value="HATPase_dom"/>
</dbReference>
<accession>A0ABY9WJ68</accession>
<dbReference type="CDD" id="cd00082">
    <property type="entry name" value="HisKA"/>
    <property type="match status" value="1"/>
</dbReference>
<dbReference type="Proteomes" id="UP001611383">
    <property type="component" value="Chromosome"/>
</dbReference>
<dbReference type="InterPro" id="IPR003660">
    <property type="entry name" value="HAMP_dom"/>
</dbReference>
<keyword evidence="6" id="KW-0418">Kinase</keyword>
<evidence type="ECO:0000256" key="7">
    <source>
        <dbReference type="SAM" id="Coils"/>
    </source>
</evidence>
<reference evidence="11 12" key="1">
    <citation type="submission" date="2019-08" db="EMBL/GenBank/DDBJ databases">
        <title>Archangium and Cystobacter genomes.</title>
        <authorList>
            <person name="Chen I.-C.K."/>
            <person name="Wielgoss S."/>
        </authorList>
    </citation>
    <scope>NUCLEOTIDE SEQUENCE [LARGE SCALE GENOMIC DNA]</scope>
    <source>
        <strain evidence="11 12">Cbm 6</strain>
    </source>
</reference>
<evidence type="ECO:0000259" key="9">
    <source>
        <dbReference type="PROSITE" id="PS50109"/>
    </source>
</evidence>
<evidence type="ECO:0000313" key="11">
    <source>
        <dbReference type="EMBL" id="WNG43763.1"/>
    </source>
</evidence>
<dbReference type="PROSITE" id="PS50109">
    <property type="entry name" value="HIS_KIN"/>
    <property type="match status" value="1"/>
</dbReference>
<feature type="domain" description="HAMP" evidence="10">
    <location>
        <begin position="516"/>
        <end position="568"/>
    </location>
</feature>
<keyword evidence="5" id="KW-0808">Transferase</keyword>
<evidence type="ECO:0000256" key="6">
    <source>
        <dbReference type="ARBA" id="ARBA00022777"/>
    </source>
</evidence>
<dbReference type="InterPro" id="IPR005467">
    <property type="entry name" value="His_kinase_dom"/>
</dbReference>
<gene>
    <name evidence="11" type="ORF">F0U60_06385</name>
</gene>
<keyword evidence="4" id="KW-0597">Phosphoprotein</keyword>
<dbReference type="SUPFAM" id="SSF158472">
    <property type="entry name" value="HAMP domain-like"/>
    <property type="match status" value="1"/>
</dbReference>
<dbReference type="InterPro" id="IPR003661">
    <property type="entry name" value="HisK_dim/P_dom"/>
</dbReference>
<feature type="domain" description="Histidine kinase" evidence="9">
    <location>
        <begin position="624"/>
        <end position="870"/>
    </location>
</feature>
<dbReference type="InterPro" id="IPR036890">
    <property type="entry name" value="HATPase_C_sf"/>
</dbReference>
<proteinExistence type="predicted"/>
<feature type="region of interest" description="Disordered" evidence="8">
    <location>
        <begin position="54"/>
        <end position="91"/>
    </location>
</feature>
<dbReference type="Pfam" id="PF00672">
    <property type="entry name" value="HAMP"/>
    <property type="match status" value="1"/>
</dbReference>
<evidence type="ECO:0000256" key="3">
    <source>
        <dbReference type="ARBA" id="ARBA00012438"/>
    </source>
</evidence>
<name>A0ABY9WJ68_9BACT</name>
<keyword evidence="12" id="KW-1185">Reference proteome</keyword>